<sequence length="130" mass="12777">MQKIRGLRLAIGTCIVAVSMNAWSQGDQASGAAAAPAGASAMVASSAAPAATGRKADRALRKKIYAAISKHKEISAGDISVTAKNGAVTLNGTAADTAQVAKVAEIAGGVAGVTSVNNKLTVGKPAFGTQ</sequence>
<keyword evidence="4" id="KW-1185">Reference proteome</keyword>
<keyword evidence="1" id="KW-0732">Signal</keyword>
<dbReference type="InterPro" id="IPR051686">
    <property type="entry name" value="Lipoprotein_DolP"/>
</dbReference>
<organism evidence="3 4">
    <name type="scientific">Paraburkholderia saeva</name>
    <dbReference type="NCBI Taxonomy" id="2777537"/>
    <lineage>
        <taxon>Bacteria</taxon>
        <taxon>Pseudomonadati</taxon>
        <taxon>Pseudomonadota</taxon>
        <taxon>Betaproteobacteria</taxon>
        <taxon>Burkholderiales</taxon>
        <taxon>Burkholderiaceae</taxon>
        <taxon>Paraburkholderia</taxon>
    </lineage>
</organism>
<dbReference type="Pfam" id="PF04972">
    <property type="entry name" value="BON"/>
    <property type="match status" value="1"/>
</dbReference>
<feature type="signal peptide" evidence="1">
    <location>
        <begin position="1"/>
        <end position="24"/>
    </location>
</feature>
<reference evidence="3" key="1">
    <citation type="submission" date="2021-04" db="EMBL/GenBank/DDBJ databases">
        <authorList>
            <person name="Vanwijnsberghe S."/>
        </authorList>
    </citation>
    <scope>NUCLEOTIDE SEQUENCE</scope>
    <source>
        <strain evidence="3">LMG 31841</strain>
    </source>
</reference>
<dbReference type="Gene3D" id="3.30.1340.30">
    <property type="match status" value="1"/>
</dbReference>
<name>A0A9N8X0Y6_9BURK</name>
<evidence type="ECO:0000256" key="1">
    <source>
        <dbReference type="SAM" id="SignalP"/>
    </source>
</evidence>
<feature type="domain" description="BON" evidence="2">
    <location>
        <begin position="56"/>
        <end position="124"/>
    </location>
</feature>
<evidence type="ECO:0000313" key="3">
    <source>
        <dbReference type="EMBL" id="CAG4896014.1"/>
    </source>
</evidence>
<feature type="chain" id="PRO_5040219535" description="BON domain-containing protein" evidence="1">
    <location>
        <begin position="25"/>
        <end position="130"/>
    </location>
</feature>
<evidence type="ECO:0000313" key="4">
    <source>
        <dbReference type="Proteomes" id="UP000789704"/>
    </source>
</evidence>
<dbReference type="InterPro" id="IPR007055">
    <property type="entry name" value="BON_dom"/>
</dbReference>
<dbReference type="PANTHER" id="PTHR34606">
    <property type="entry name" value="BON DOMAIN-CONTAINING PROTEIN"/>
    <property type="match status" value="1"/>
</dbReference>
<dbReference type="SMART" id="SM00749">
    <property type="entry name" value="BON"/>
    <property type="match status" value="1"/>
</dbReference>
<dbReference type="Proteomes" id="UP000789704">
    <property type="component" value="Unassembled WGS sequence"/>
</dbReference>
<protein>
    <recommendedName>
        <fullName evidence="2">BON domain-containing protein</fullName>
    </recommendedName>
</protein>
<dbReference type="AlphaFoldDB" id="A0A9N8X0Y6"/>
<accession>A0A9N8X0Y6</accession>
<evidence type="ECO:0000259" key="2">
    <source>
        <dbReference type="PROSITE" id="PS50914"/>
    </source>
</evidence>
<dbReference type="EMBL" id="CAJQZC010000003">
    <property type="protein sequence ID" value="CAG4896014.1"/>
    <property type="molecule type" value="Genomic_DNA"/>
</dbReference>
<dbReference type="PROSITE" id="PS50914">
    <property type="entry name" value="BON"/>
    <property type="match status" value="1"/>
</dbReference>
<gene>
    <name evidence="3" type="ORF">LMG31841_02274</name>
</gene>
<comment type="caution">
    <text evidence="3">The sequence shown here is derived from an EMBL/GenBank/DDBJ whole genome shotgun (WGS) entry which is preliminary data.</text>
</comment>
<dbReference type="InterPro" id="IPR014004">
    <property type="entry name" value="Transpt-assoc_nodulatn_dom_bac"/>
</dbReference>
<dbReference type="PANTHER" id="PTHR34606:SF15">
    <property type="entry name" value="BON DOMAIN-CONTAINING PROTEIN"/>
    <property type="match status" value="1"/>
</dbReference>
<dbReference type="RefSeq" id="WP_228876453.1">
    <property type="nucleotide sequence ID" value="NZ_CAJQYX010000001.1"/>
</dbReference>
<proteinExistence type="predicted"/>